<dbReference type="SUPFAM" id="SSF54292">
    <property type="entry name" value="2Fe-2S ferredoxin-like"/>
    <property type="match status" value="1"/>
</dbReference>
<keyword evidence="4" id="KW-0479">Metal-binding</keyword>
<dbReference type="InterPro" id="IPR036010">
    <property type="entry name" value="2Fe-2S_ferredoxin-like_sf"/>
</dbReference>
<evidence type="ECO:0000313" key="9">
    <source>
        <dbReference type="Proteomes" id="UP000230886"/>
    </source>
</evidence>
<dbReference type="SUPFAM" id="SSF63380">
    <property type="entry name" value="Riboflavin synthase domain-like"/>
    <property type="match status" value="1"/>
</dbReference>
<dbReference type="InterPro" id="IPR039261">
    <property type="entry name" value="FNR_nucleotide-bd"/>
</dbReference>
<dbReference type="Gene3D" id="3.10.20.30">
    <property type="match status" value="1"/>
</dbReference>
<evidence type="ECO:0000256" key="5">
    <source>
        <dbReference type="ARBA" id="ARBA00023002"/>
    </source>
</evidence>
<keyword evidence="7" id="KW-0411">Iron-sulfur</keyword>
<dbReference type="RefSeq" id="WP_064445145.1">
    <property type="nucleotide sequence ID" value="NZ_JAGIXV010000056.1"/>
</dbReference>
<dbReference type="PROSITE" id="PS51085">
    <property type="entry name" value="2FE2S_FER_2"/>
    <property type="match status" value="1"/>
</dbReference>
<dbReference type="CDD" id="cd00207">
    <property type="entry name" value="fer2"/>
    <property type="match status" value="1"/>
</dbReference>
<dbReference type="Pfam" id="PF00111">
    <property type="entry name" value="Fer2"/>
    <property type="match status" value="1"/>
</dbReference>
<comment type="caution">
    <text evidence="8">The sequence shown here is derived from an EMBL/GenBank/DDBJ whole genome shotgun (WGS) entry which is preliminary data.</text>
</comment>
<reference evidence="8 9" key="1">
    <citation type="submission" date="2017-07" db="EMBL/GenBank/DDBJ databases">
        <title>Draft sequence of Rhodococcus enclensis 23b-28.</title>
        <authorList>
            <person name="Besaury L."/>
            <person name="Sancelme M."/>
            <person name="Amato P."/>
            <person name="Lallement A."/>
            <person name="Delort A.-M."/>
        </authorList>
    </citation>
    <scope>NUCLEOTIDE SEQUENCE [LARGE SCALE GENOMIC DNA]</scope>
    <source>
        <strain evidence="8 9">23b-28</strain>
    </source>
</reference>
<dbReference type="Proteomes" id="UP000230886">
    <property type="component" value="Unassembled WGS sequence"/>
</dbReference>
<dbReference type="InterPro" id="IPR017938">
    <property type="entry name" value="Riboflavin_synthase-like_b-brl"/>
</dbReference>
<evidence type="ECO:0000256" key="4">
    <source>
        <dbReference type="ARBA" id="ARBA00022723"/>
    </source>
</evidence>
<proteinExistence type="predicted"/>
<dbReference type="Gene3D" id="2.40.30.10">
    <property type="entry name" value="Translation factors"/>
    <property type="match status" value="1"/>
</dbReference>
<dbReference type="PANTHER" id="PTHR47354:SF1">
    <property type="entry name" value="CARNITINE MONOOXYGENASE REDUCTASE SUBUNIT"/>
    <property type="match status" value="1"/>
</dbReference>
<comment type="cofactor">
    <cofactor evidence="1">
        <name>FAD</name>
        <dbReference type="ChEBI" id="CHEBI:57692"/>
    </cofactor>
</comment>
<evidence type="ECO:0000256" key="6">
    <source>
        <dbReference type="ARBA" id="ARBA00023004"/>
    </source>
</evidence>
<dbReference type="InterPro" id="IPR012675">
    <property type="entry name" value="Beta-grasp_dom_sf"/>
</dbReference>
<keyword evidence="6" id="KW-0408">Iron</keyword>
<protein>
    <submittedName>
        <fullName evidence="8">Oxidoreductase</fullName>
    </submittedName>
</protein>
<dbReference type="EMBL" id="NOVD01000044">
    <property type="protein sequence ID" value="PCK23845.1"/>
    <property type="molecule type" value="Genomic_DNA"/>
</dbReference>
<keyword evidence="3" id="KW-0001">2Fe-2S</keyword>
<dbReference type="AlphaFoldDB" id="A0A2A5J2N0"/>
<dbReference type="PROSITE" id="PS51384">
    <property type="entry name" value="FAD_FR"/>
    <property type="match status" value="1"/>
</dbReference>
<dbReference type="Gene3D" id="3.40.50.80">
    <property type="entry name" value="Nucleotide-binding domain of ferredoxin-NADP reductase (FNR) module"/>
    <property type="match status" value="1"/>
</dbReference>
<dbReference type="CDD" id="cd06185">
    <property type="entry name" value="PDR_like"/>
    <property type="match status" value="1"/>
</dbReference>
<dbReference type="InterPro" id="IPR008333">
    <property type="entry name" value="Cbr1-like_FAD-bd_dom"/>
</dbReference>
<dbReference type="PANTHER" id="PTHR47354">
    <property type="entry name" value="NADH OXIDOREDUCTASE HCR"/>
    <property type="match status" value="1"/>
</dbReference>
<dbReference type="SUPFAM" id="SSF52343">
    <property type="entry name" value="Ferredoxin reductase-like, C-terminal NADP-linked domain"/>
    <property type="match status" value="1"/>
</dbReference>
<evidence type="ECO:0000256" key="2">
    <source>
        <dbReference type="ARBA" id="ARBA00022630"/>
    </source>
</evidence>
<name>A0A2A5J2N0_RHOSG</name>
<dbReference type="InterPro" id="IPR050415">
    <property type="entry name" value="MRET"/>
</dbReference>
<dbReference type="PRINTS" id="PR00409">
    <property type="entry name" value="PHDIOXRDTASE"/>
</dbReference>
<dbReference type="GO" id="GO:0046872">
    <property type="term" value="F:metal ion binding"/>
    <property type="evidence" value="ECO:0007669"/>
    <property type="project" value="UniProtKB-KW"/>
</dbReference>
<evidence type="ECO:0000256" key="7">
    <source>
        <dbReference type="ARBA" id="ARBA00023014"/>
    </source>
</evidence>
<dbReference type="InterPro" id="IPR017927">
    <property type="entry name" value="FAD-bd_FR_type"/>
</dbReference>
<accession>A0A2A5J2N0</accession>
<dbReference type="GO" id="GO:0016491">
    <property type="term" value="F:oxidoreductase activity"/>
    <property type="evidence" value="ECO:0007669"/>
    <property type="project" value="UniProtKB-KW"/>
</dbReference>
<gene>
    <name evidence="8" type="ORF">CHR55_29130</name>
</gene>
<sequence>MTPNAPELTQRWPAPREIPVDLRRGKRRDSILRILDVLVSTQVKLAVLIHRDEPPENRIDEYKTTLTVSERTTVATDNDVVSLELRAPDGSDLERWYPGAHLDLYLPSGRVRQYSLCGDPADRRCYRIAVRRIPDGGGGSNEVHDELPVGTVVGVRGPRNAFGFVEPGRIERAKRVHFVAGGIGITPILPMVREAERMGLDWSLMYVGRERRTLPFLEELSPFGDRVTIRTDDEYGLPAANDLLPPNVRSGDAIYCCGPVPMLDLITASVRNEPGVEVHAERFSAAPVVDGRPFRIQLARTGQVIDVAADQTALDAVLRVNPKAPYSCRQGFCGTCMVHVSDGDVDHRDNSLSPAERAAGKMLLCVSRSNSPCLTVTT</sequence>
<evidence type="ECO:0000313" key="8">
    <source>
        <dbReference type="EMBL" id="PCK23845.1"/>
    </source>
</evidence>
<dbReference type="Pfam" id="PF00970">
    <property type="entry name" value="FAD_binding_6"/>
    <property type="match status" value="1"/>
</dbReference>
<evidence type="ECO:0000256" key="1">
    <source>
        <dbReference type="ARBA" id="ARBA00001974"/>
    </source>
</evidence>
<dbReference type="GO" id="GO:0051537">
    <property type="term" value="F:2 iron, 2 sulfur cluster binding"/>
    <property type="evidence" value="ECO:0007669"/>
    <property type="project" value="UniProtKB-KW"/>
</dbReference>
<keyword evidence="2" id="KW-0285">Flavoprotein</keyword>
<dbReference type="InterPro" id="IPR006058">
    <property type="entry name" value="2Fe2S_fd_BS"/>
</dbReference>
<evidence type="ECO:0000256" key="3">
    <source>
        <dbReference type="ARBA" id="ARBA00022714"/>
    </source>
</evidence>
<organism evidence="8 9">
    <name type="scientific">Rhodococcus qingshengii</name>
    <dbReference type="NCBI Taxonomy" id="334542"/>
    <lineage>
        <taxon>Bacteria</taxon>
        <taxon>Bacillati</taxon>
        <taxon>Actinomycetota</taxon>
        <taxon>Actinomycetes</taxon>
        <taxon>Mycobacteriales</taxon>
        <taxon>Nocardiaceae</taxon>
        <taxon>Rhodococcus</taxon>
        <taxon>Rhodococcus erythropolis group</taxon>
    </lineage>
</organism>
<dbReference type="PROSITE" id="PS00197">
    <property type="entry name" value="2FE2S_FER_1"/>
    <property type="match status" value="1"/>
</dbReference>
<dbReference type="InterPro" id="IPR001041">
    <property type="entry name" value="2Fe-2S_ferredoxin-type"/>
</dbReference>
<keyword evidence="5" id="KW-0560">Oxidoreductase</keyword>